<keyword evidence="2" id="KW-0964">Secreted</keyword>
<evidence type="ECO:0000256" key="3">
    <source>
        <dbReference type="ARBA" id="ARBA00023157"/>
    </source>
</evidence>
<sequence length="88" mass="9459">MKYIIIAIVCFLLLVEVMEIHAAGSSVGFEGISESGNILGNGLLRKKRSCIRRGGICDGRPSYCCPNSSCRCSLWGTNCRCERAGLSG</sequence>
<dbReference type="EMBL" id="HAGQ01000035">
    <property type="protein sequence ID" value="SMD30108.1"/>
    <property type="molecule type" value="Transcribed_RNA"/>
</dbReference>
<reference evidence="5" key="2">
    <citation type="submission" date="2019-04" db="EMBL/GenBank/DDBJ databases">
        <title>Unravelling the molecular evolution of spider venoms.</title>
        <authorList>
            <person name="Pineda S."/>
        </authorList>
    </citation>
    <scope>NUCLEOTIDE SEQUENCE</scope>
</reference>
<keyword evidence="4" id="KW-0732">Signal</keyword>
<dbReference type="GO" id="GO:0005576">
    <property type="term" value="C:extracellular region"/>
    <property type="evidence" value="ECO:0007669"/>
    <property type="project" value="UniProtKB-SubCell"/>
</dbReference>
<evidence type="ECO:0000256" key="4">
    <source>
        <dbReference type="SAM" id="SignalP"/>
    </source>
</evidence>
<evidence type="ECO:0000256" key="2">
    <source>
        <dbReference type="ARBA" id="ARBA00022525"/>
    </source>
</evidence>
<dbReference type="CDD" id="cd12960">
    <property type="entry name" value="Spider_toxin"/>
    <property type="match status" value="1"/>
</dbReference>
<comment type="subcellular location">
    <subcellularLocation>
        <location evidence="1">Secreted</location>
    </subcellularLocation>
</comment>
<organism evidence="5">
    <name type="scientific">Liphistius malayanus</name>
    <dbReference type="NCBI Taxonomy" id="1203467"/>
    <lineage>
        <taxon>Eukaryota</taxon>
        <taxon>Metazoa</taxon>
        <taxon>Ecdysozoa</taxon>
        <taxon>Arthropoda</taxon>
        <taxon>Chelicerata</taxon>
        <taxon>Arachnida</taxon>
        <taxon>Araneae</taxon>
        <taxon>Mesothelae</taxon>
        <taxon>Liphistiidae</taxon>
        <taxon>Liphistius</taxon>
    </lineage>
</organism>
<name>A0A482ZAI5_9ARAC</name>
<proteinExistence type="predicted"/>
<feature type="chain" id="PRO_5019828344" evidence="4">
    <location>
        <begin position="23"/>
        <end position="88"/>
    </location>
</feature>
<keyword evidence="3" id="KW-1015">Disulfide bond</keyword>
<dbReference type="SUPFAM" id="SSF57059">
    <property type="entry name" value="omega toxin-like"/>
    <property type="match status" value="1"/>
</dbReference>
<dbReference type="Gene3D" id="4.10.40.10">
    <property type="match status" value="1"/>
</dbReference>
<dbReference type="InterPro" id="IPR004169">
    <property type="entry name" value="Spidertoxin"/>
</dbReference>
<evidence type="ECO:0000313" key="5">
    <source>
        <dbReference type="EMBL" id="SMD30108.1"/>
    </source>
</evidence>
<accession>A0A482ZAI5</accession>
<protein>
    <submittedName>
        <fullName evidence="5">U14-Liphistoxin-Lm1a_1</fullName>
    </submittedName>
</protein>
<dbReference type="AlphaFoldDB" id="A0A482ZAI5"/>
<reference evidence="5" key="1">
    <citation type="submission" date="2017-03" db="EMBL/GenBank/DDBJ databases">
        <authorList>
            <person name="QRISCLOUD D."/>
        </authorList>
    </citation>
    <scope>NUCLEOTIDE SEQUENCE</scope>
</reference>
<feature type="signal peptide" evidence="4">
    <location>
        <begin position="1"/>
        <end position="22"/>
    </location>
</feature>
<evidence type="ECO:0000256" key="1">
    <source>
        <dbReference type="ARBA" id="ARBA00004613"/>
    </source>
</evidence>
<dbReference type="GO" id="GO:0008200">
    <property type="term" value="F:ion channel inhibitor activity"/>
    <property type="evidence" value="ECO:0007669"/>
    <property type="project" value="InterPro"/>
</dbReference>